<sequence length="320" mass="35987">MFNNYPDISQKTRERVITIAQKMGYVPNVAARTLSSKSMQVVALILSDLLSSKENSISMEMMSGVYRYADDHGMQFVLYLTTTKQQHEKSFDQFCQERNITGAIIQGLKTTDPYFEEIAKSSVPVVLVDLDRGDPSIGTVSIDNVQAENEATQVLLRNGVQDPVMINGSINAQVSIQREAGFKLALSSFGRTPKDYTVQYANFDQEIAVAKVQRLLREHPSVDGLVCASDSMAIAILEYLRKQKIRVPEDIQLIGFDDLIIGQYMTPTLSSVEQHMELIGQQSCHLLNKMMRGMKKSEPKRIFVPYEIMERDSTAISKEN</sequence>
<proteinExistence type="predicted"/>
<accession>A0A0R1N383</accession>
<dbReference type="PATRIC" id="fig|1423792.3.peg.337"/>
<dbReference type="GO" id="GO:0000976">
    <property type="term" value="F:transcription cis-regulatory region binding"/>
    <property type="evidence" value="ECO:0007669"/>
    <property type="project" value="TreeGrafter"/>
</dbReference>
<dbReference type="Gene3D" id="3.40.50.2300">
    <property type="match status" value="2"/>
</dbReference>
<dbReference type="Gene3D" id="1.10.260.40">
    <property type="entry name" value="lambda repressor-like DNA-binding domains"/>
    <property type="match status" value="1"/>
</dbReference>
<feature type="domain" description="HTH lacI-type" evidence="4">
    <location>
        <begin position="1"/>
        <end position="36"/>
    </location>
</feature>
<dbReference type="AlphaFoldDB" id="A0A0R1N383"/>
<dbReference type="SMART" id="SM00354">
    <property type="entry name" value="HTH_LACI"/>
    <property type="match status" value="1"/>
</dbReference>
<dbReference type="Proteomes" id="UP000051330">
    <property type="component" value="Unassembled WGS sequence"/>
</dbReference>
<keyword evidence="3" id="KW-0804">Transcription</keyword>
<dbReference type="PANTHER" id="PTHR30146:SF109">
    <property type="entry name" value="HTH-TYPE TRANSCRIPTIONAL REGULATOR GALS"/>
    <property type="match status" value="1"/>
</dbReference>
<organism evidence="5 6">
    <name type="scientific">Schleiferilactobacillus perolens DSM 12744</name>
    <dbReference type="NCBI Taxonomy" id="1423792"/>
    <lineage>
        <taxon>Bacteria</taxon>
        <taxon>Bacillati</taxon>
        <taxon>Bacillota</taxon>
        <taxon>Bacilli</taxon>
        <taxon>Lactobacillales</taxon>
        <taxon>Lactobacillaceae</taxon>
        <taxon>Schleiferilactobacillus</taxon>
    </lineage>
</organism>
<dbReference type="PANTHER" id="PTHR30146">
    <property type="entry name" value="LACI-RELATED TRANSCRIPTIONAL REPRESSOR"/>
    <property type="match status" value="1"/>
</dbReference>
<name>A0A0R1N383_9LACO</name>
<dbReference type="STRING" id="1423792.FD09_GL000335"/>
<gene>
    <name evidence="5" type="ORF">FD09_GL000335</name>
</gene>
<reference evidence="5 6" key="1">
    <citation type="journal article" date="2015" name="Genome Announc.">
        <title>Expanding the biotechnology potential of lactobacilli through comparative genomics of 213 strains and associated genera.</title>
        <authorList>
            <person name="Sun Z."/>
            <person name="Harris H.M."/>
            <person name="McCann A."/>
            <person name="Guo C."/>
            <person name="Argimon S."/>
            <person name="Zhang W."/>
            <person name="Yang X."/>
            <person name="Jeffery I.B."/>
            <person name="Cooney J.C."/>
            <person name="Kagawa T.F."/>
            <person name="Liu W."/>
            <person name="Song Y."/>
            <person name="Salvetti E."/>
            <person name="Wrobel A."/>
            <person name="Rasinkangas P."/>
            <person name="Parkhill J."/>
            <person name="Rea M.C."/>
            <person name="O'Sullivan O."/>
            <person name="Ritari J."/>
            <person name="Douillard F.P."/>
            <person name="Paul Ross R."/>
            <person name="Yang R."/>
            <person name="Briner A.E."/>
            <person name="Felis G.E."/>
            <person name="de Vos W.M."/>
            <person name="Barrangou R."/>
            <person name="Klaenhammer T.R."/>
            <person name="Caufield P.W."/>
            <person name="Cui Y."/>
            <person name="Zhang H."/>
            <person name="O'Toole P.W."/>
        </authorList>
    </citation>
    <scope>NUCLEOTIDE SEQUENCE [LARGE SCALE GENOMIC DNA]</scope>
    <source>
        <strain evidence="5 6">DSM 12744</strain>
    </source>
</reference>
<dbReference type="InterPro" id="IPR028082">
    <property type="entry name" value="Peripla_BP_I"/>
</dbReference>
<evidence type="ECO:0000259" key="4">
    <source>
        <dbReference type="PROSITE" id="PS50932"/>
    </source>
</evidence>
<dbReference type="InterPro" id="IPR000843">
    <property type="entry name" value="HTH_LacI"/>
</dbReference>
<comment type="caution">
    <text evidence="5">The sequence shown here is derived from an EMBL/GenBank/DDBJ whole genome shotgun (WGS) entry which is preliminary data.</text>
</comment>
<dbReference type="InterPro" id="IPR010982">
    <property type="entry name" value="Lambda_DNA-bd_dom_sf"/>
</dbReference>
<dbReference type="SUPFAM" id="SSF47413">
    <property type="entry name" value="lambda repressor-like DNA-binding domains"/>
    <property type="match status" value="1"/>
</dbReference>
<evidence type="ECO:0000256" key="2">
    <source>
        <dbReference type="ARBA" id="ARBA00023125"/>
    </source>
</evidence>
<dbReference type="GO" id="GO:0003700">
    <property type="term" value="F:DNA-binding transcription factor activity"/>
    <property type="evidence" value="ECO:0007669"/>
    <property type="project" value="TreeGrafter"/>
</dbReference>
<dbReference type="PROSITE" id="PS50932">
    <property type="entry name" value="HTH_LACI_2"/>
    <property type="match status" value="1"/>
</dbReference>
<evidence type="ECO:0000256" key="3">
    <source>
        <dbReference type="ARBA" id="ARBA00023163"/>
    </source>
</evidence>
<evidence type="ECO:0000313" key="6">
    <source>
        <dbReference type="Proteomes" id="UP000051330"/>
    </source>
</evidence>
<dbReference type="SUPFAM" id="SSF53822">
    <property type="entry name" value="Periplasmic binding protein-like I"/>
    <property type="match status" value="1"/>
</dbReference>
<dbReference type="EMBL" id="AZEC01000001">
    <property type="protein sequence ID" value="KRL14679.1"/>
    <property type="molecule type" value="Genomic_DNA"/>
</dbReference>
<dbReference type="CDD" id="cd06267">
    <property type="entry name" value="PBP1_LacI_sugar_binding-like"/>
    <property type="match status" value="1"/>
</dbReference>
<evidence type="ECO:0000313" key="5">
    <source>
        <dbReference type="EMBL" id="KRL14679.1"/>
    </source>
</evidence>
<dbReference type="CDD" id="cd01392">
    <property type="entry name" value="HTH_LacI"/>
    <property type="match status" value="1"/>
</dbReference>
<keyword evidence="6" id="KW-1185">Reference proteome</keyword>
<keyword evidence="1" id="KW-0805">Transcription regulation</keyword>
<keyword evidence="2" id="KW-0238">DNA-binding</keyword>
<dbReference type="InterPro" id="IPR046335">
    <property type="entry name" value="LacI/GalR-like_sensor"/>
</dbReference>
<protein>
    <recommendedName>
        <fullName evidence="4">HTH lacI-type domain-containing protein</fullName>
    </recommendedName>
</protein>
<dbReference type="Pfam" id="PF13377">
    <property type="entry name" value="Peripla_BP_3"/>
    <property type="match status" value="1"/>
</dbReference>
<evidence type="ECO:0000256" key="1">
    <source>
        <dbReference type="ARBA" id="ARBA00023015"/>
    </source>
</evidence>